<accession>A0A6L5GSW9</accession>
<dbReference type="PIRSF" id="PIRSF016897">
    <property type="entry name" value="GlpP"/>
    <property type="match status" value="1"/>
</dbReference>
<organism evidence="1 2">
    <name type="scientific">Candidatus Pseudoramibacter fermentans</name>
    <dbReference type="NCBI Taxonomy" id="2594427"/>
    <lineage>
        <taxon>Bacteria</taxon>
        <taxon>Bacillati</taxon>
        <taxon>Bacillota</taxon>
        <taxon>Clostridia</taxon>
        <taxon>Eubacteriales</taxon>
        <taxon>Eubacteriaceae</taxon>
        <taxon>Pseudoramibacter</taxon>
    </lineage>
</organism>
<dbReference type="GO" id="GO:0006355">
    <property type="term" value="P:regulation of DNA-templated transcription"/>
    <property type="evidence" value="ECO:0007669"/>
    <property type="project" value="InterPro"/>
</dbReference>
<dbReference type="PANTHER" id="PTHR35787:SF1">
    <property type="entry name" value="GLYCEROL UPTAKE OPERON ANTITERMINATOR REGULATORY PROTEIN"/>
    <property type="match status" value="1"/>
</dbReference>
<dbReference type="InterPro" id="IPR006699">
    <property type="entry name" value="GlpP"/>
</dbReference>
<gene>
    <name evidence="1" type="ORF">FRC53_07680</name>
</gene>
<reference evidence="1" key="1">
    <citation type="journal article" date="2020" name="Appl. Environ. Microbiol.">
        <title>Medium-Chain Fatty Acid Synthesis by 'Candidatus Weimeria bifida' gen. nov., sp. nov., and 'Candidatus Pseudoramibacter fermentans' sp. nov.</title>
        <authorList>
            <person name="Scarborough M.J."/>
            <person name="Myers K.S."/>
            <person name="Donohue T.J."/>
            <person name="Noguera D.R."/>
        </authorList>
    </citation>
    <scope>NUCLEOTIDE SEQUENCE</scope>
    <source>
        <strain evidence="1">EUB1.1</strain>
    </source>
</reference>
<dbReference type="Pfam" id="PF04309">
    <property type="entry name" value="G3P_antiterm"/>
    <property type="match status" value="1"/>
</dbReference>
<keyword evidence="2" id="KW-1185">Reference proteome</keyword>
<dbReference type="SUPFAM" id="SSF110391">
    <property type="entry name" value="GlpP-like"/>
    <property type="match status" value="1"/>
</dbReference>
<dbReference type="AlphaFoldDB" id="A0A6L5GSW9"/>
<dbReference type="Proteomes" id="UP000473648">
    <property type="component" value="Unassembled WGS sequence"/>
</dbReference>
<comment type="caution">
    <text evidence="1">The sequence shown here is derived from an EMBL/GenBank/DDBJ whole genome shotgun (WGS) entry which is preliminary data.</text>
</comment>
<name>A0A6L5GSW9_9FIRM</name>
<dbReference type="InterPro" id="IPR013785">
    <property type="entry name" value="Aldolase_TIM"/>
</dbReference>
<dbReference type="GO" id="GO:0006071">
    <property type="term" value="P:glycerol metabolic process"/>
    <property type="evidence" value="ECO:0007669"/>
    <property type="project" value="InterPro"/>
</dbReference>
<sequence>MSGAKRGGHQPSAFQVIPSIRRLGDLEWALKSERQTILLTGADIASLPLLAQKVHDAGKRVLINMELLGGFGRDEVGIKLLKHYFKVDGVMSTDRMRLGMARNIGLYTIQRFLISDSKALDTTLRILKSTRAQAAEILPAKVAVDVLPELRKVTAIPLWAGGFIQTPEEIEAVERAGFDGATTSERHLF</sequence>
<evidence type="ECO:0000313" key="2">
    <source>
        <dbReference type="Proteomes" id="UP000473648"/>
    </source>
</evidence>
<dbReference type="EMBL" id="VOGB01000005">
    <property type="protein sequence ID" value="MQM73273.1"/>
    <property type="molecule type" value="Genomic_DNA"/>
</dbReference>
<dbReference type="Gene3D" id="3.20.20.70">
    <property type="entry name" value="Aldolase class I"/>
    <property type="match status" value="1"/>
</dbReference>
<protein>
    <submittedName>
        <fullName evidence="1">Glycerol-3-phosphate responsive antiterminator</fullName>
    </submittedName>
</protein>
<dbReference type="PANTHER" id="PTHR35787">
    <property type="entry name" value="GLYCEROL UPTAKE OPERON ANTITERMINATOR REGULATORY PROTEIN"/>
    <property type="match status" value="1"/>
</dbReference>
<proteinExistence type="predicted"/>
<evidence type="ECO:0000313" key="1">
    <source>
        <dbReference type="EMBL" id="MQM73273.1"/>
    </source>
</evidence>